<dbReference type="InterPro" id="IPR007527">
    <property type="entry name" value="Znf_SWIM"/>
</dbReference>
<comment type="caution">
    <text evidence="6">The sequence shown here is derived from an EMBL/GenBank/DDBJ whole genome shotgun (WGS) entry which is preliminary data.</text>
</comment>
<evidence type="ECO:0000256" key="4">
    <source>
        <dbReference type="PROSITE-ProRule" id="PRU00325"/>
    </source>
</evidence>
<dbReference type="SUPFAM" id="SSF54277">
    <property type="entry name" value="CAD &amp; PB1 domains"/>
    <property type="match status" value="1"/>
</dbReference>
<dbReference type="SMART" id="SM00666">
    <property type="entry name" value="PB1"/>
    <property type="match status" value="1"/>
</dbReference>
<dbReference type="GO" id="GO:0008270">
    <property type="term" value="F:zinc ion binding"/>
    <property type="evidence" value="ECO:0007669"/>
    <property type="project" value="UniProtKB-KW"/>
</dbReference>
<evidence type="ECO:0000313" key="6">
    <source>
        <dbReference type="EMBL" id="KAJ6823549.1"/>
    </source>
</evidence>
<proteinExistence type="predicted"/>
<dbReference type="Pfam" id="PF04434">
    <property type="entry name" value="SWIM"/>
    <property type="match status" value="1"/>
</dbReference>
<keyword evidence="2 4" id="KW-0863">Zinc-finger</keyword>
<dbReference type="InterPro" id="IPR006564">
    <property type="entry name" value="Znf_PMZ"/>
</dbReference>
<reference evidence="6" key="1">
    <citation type="journal article" date="2023" name="GigaByte">
        <title>Genome assembly of the bearded iris, Iris pallida Lam.</title>
        <authorList>
            <person name="Bruccoleri R.E."/>
            <person name="Oakeley E.J."/>
            <person name="Faust A.M.E."/>
            <person name="Altorfer M."/>
            <person name="Dessus-Babus S."/>
            <person name="Burckhardt D."/>
            <person name="Oertli M."/>
            <person name="Naumann U."/>
            <person name="Petersen F."/>
            <person name="Wong J."/>
        </authorList>
    </citation>
    <scope>NUCLEOTIDE SEQUENCE</scope>
    <source>
        <strain evidence="6">GSM-AAB239-AS_SAM_17_03QT</strain>
    </source>
</reference>
<dbReference type="CDD" id="cd06410">
    <property type="entry name" value="PB1_UP2"/>
    <property type="match status" value="1"/>
</dbReference>
<dbReference type="Pfam" id="PF00564">
    <property type="entry name" value="PB1"/>
    <property type="match status" value="1"/>
</dbReference>
<evidence type="ECO:0000313" key="7">
    <source>
        <dbReference type="Proteomes" id="UP001140949"/>
    </source>
</evidence>
<dbReference type="Pfam" id="PF03108">
    <property type="entry name" value="DBD_Tnp_Mut"/>
    <property type="match status" value="1"/>
</dbReference>
<dbReference type="PANTHER" id="PTHR31973">
    <property type="entry name" value="POLYPROTEIN, PUTATIVE-RELATED"/>
    <property type="match status" value="1"/>
</dbReference>
<evidence type="ECO:0000259" key="5">
    <source>
        <dbReference type="PROSITE" id="PS50966"/>
    </source>
</evidence>
<dbReference type="InterPro" id="IPR018289">
    <property type="entry name" value="MULE_transposase_dom"/>
</dbReference>
<keyword evidence="3" id="KW-0862">Zinc</keyword>
<accession>A0AAX6G4E1</accession>
<dbReference type="PANTHER" id="PTHR31973:SF194">
    <property type="entry name" value="OS06G0632700 PROTEIN"/>
    <property type="match status" value="1"/>
</dbReference>
<name>A0AAX6G4E1_IRIPA</name>
<evidence type="ECO:0000256" key="1">
    <source>
        <dbReference type="ARBA" id="ARBA00022723"/>
    </source>
</evidence>
<gene>
    <name evidence="6" type="ORF">M6B38_383470</name>
</gene>
<dbReference type="EMBL" id="JANAVB010022704">
    <property type="protein sequence ID" value="KAJ6823549.1"/>
    <property type="molecule type" value="Genomic_DNA"/>
</dbReference>
<reference evidence="6" key="2">
    <citation type="submission" date="2023-04" db="EMBL/GenBank/DDBJ databases">
        <authorList>
            <person name="Bruccoleri R.E."/>
            <person name="Oakeley E.J."/>
            <person name="Faust A.-M."/>
            <person name="Dessus-Babus S."/>
            <person name="Altorfer M."/>
            <person name="Burckhardt D."/>
            <person name="Oertli M."/>
            <person name="Naumann U."/>
            <person name="Petersen F."/>
            <person name="Wong J."/>
        </authorList>
    </citation>
    <scope>NUCLEOTIDE SEQUENCE</scope>
    <source>
        <strain evidence="6">GSM-AAB239-AS_SAM_17_03QT</strain>
        <tissue evidence="6">Leaf</tissue>
    </source>
</reference>
<keyword evidence="1" id="KW-0479">Metal-binding</keyword>
<dbReference type="SMART" id="SM00575">
    <property type="entry name" value="ZnF_PMZ"/>
    <property type="match status" value="1"/>
</dbReference>
<dbReference type="InterPro" id="IPR004332">
    <property type="entry name" value="Transposase_MuDR"/>
</dbReference>
<dbReference type="InterPro" id="IPR000270">
    <property type="entry name" value="PB1_dom"/>
</dbReference>
<feature type="domain" description="SWIM-type" evidence="5">
    <location>
        <begin position="594"/>
        <end position="626"/>
    </location>
</feature>
<dbReference type="Proteomes" id="UP001140949">
    <property type="component" value="Unassembled WGS sequence"/>
</dbReference>
<organism evidence="6 7">
    <name type="scientific">Iris pallida</name>
    <name type="common">Sweet iris</name>
    <dbReference type="NCBI Taxonomy" id="29817"/>
    <lineage>
        <taxon>Eukaryota</taxon>
        <taxon>Viridiplantae</taxon>
        <taxon>Streptophyta</taxon>
        <taxon>Embryophyta</taxon>
        <taxon>Tracheophyta</taxon>
        <taxon>Spermatophyta</taxon>
        <taxon>Magnoliopsida</taxon>
        <taxon>Liliopsida</taxon>
        <taxon>Asparagales</taxon>
        <taxon>Iridaceae</taxon>
        <taxon>Iridoideae</taxon>
        <taxon>Irideae</taxon>
        <taxon>Iris</taxon>
    </lineage>
</organism>
<evidence type="ECO:0000256" key="3">
    <source>
        <dbReference type="ARBA" id="ARBA00022833"/>
    </source>
</evidence>
<dbReference type="PROSITE" id="PS50966">
    <property type="entry name" value="ZF_SWIM"/>
    <property type="match status" value="1"/>
</dbReference>
<protein>
    <recommendedName>
        <fullName evidence="5">SWIM-type domain-containing protein</fullName>
    </recommendedName>
</protein>
<evidence type="ECO:0000256" key="2">
    <source>
        <dbReference type="ARBA" id="ARBA00022771"/>
    </source>
</evidence>
<dbReference type="Gene3D" id="3.10.20.90">
    <property type="entry name" value="Phosphatidylinositol 3-kinase Catalytic Subunit, Chain A, domain 1"/>
    <property type="match status" value="1"/>
</dbReference>
<keyword evidence="7" id="KW-1185">Reference proteome</keyword>
<dbReference type="Pfam" id="PF10551">
    <property type="entry name" value="MULE"/>
    <property type="match status" value="1"/>
</dbReference>
<dbReference type="AlphaFoldDB" id="A0AAX6G4E1"/>
<sequence>MAGGKVLAVCQSGGEFVKNRDGNMSYSGGEAHAIDIDRDMTLSDLKAEISSMFKCRNRNFSIKYFLPNNKRTPITVSSDKDLQRMVDFHGDSLTTDIYILKNGEDRKIIRSVVDESEADSDTPTDTTGGTVATLEETKRQKVCTDWDNLITGVGQTFDGPTAIRDALHKYAIAKSFTYRFVKNDSRRLTAECTGEGCPWRIHASRSQSNKEFTVKKLNDSHTCGRKASKKYNRLANQKWVASVIKEKLRASPNYKPKDIKDDMQREYGLFLNYSQAWRGKFFAKQELHNSHEEACSQLPWFCEKILETNPGSVATIEVLDDSKFNLFVAFHASLSGFEHGCRPLLFLDGISLNAAKQWKLLVANAVDGENCIFPVGFSVVDEETRGNWYWFLTQLKSALSVSRSITFISNRENGLEDVTQVFEGSYHGYCVRHLTENFKKRMEESLTKKVKDAMLDSFQRSVYTCKVDEFNDCIERITAESKDLSEWILATKPELWSNAYFKGLRYGHYSLNASETFNSWITTRYEPSVVQIVDMIRCKIMEIIYTRRQSSNTWREILTPSTNKKVQEEIVKARDLDVICSTSKVFEVRDDSVHIVNVETWECTCRRWQVTGFPCVHALAVLDGTDECIYDYCSKYFTTECHRLIYALSIFPIPDSGRPASMTGADSMTEQSTHIRRPVGRPRKGLLIRVFHPREQYTAPIAKVWDITRKHASRLFNCITIILFCT</sequence>